<dbReference type="InterPro" id="IPR036390">
    <property type="entry name" value="WH_DNA-bd_sf"/>
</dbReference>
<keyword evidence="1" id="KW-0805">Transcription regulation</keyword>
<dbReference type="OrthoDB" id="1707673at2"/>
<dbReference type="GO" id="GO:0003700">
    <property type="term" value="F:DNA-binding transcription factor activity"/>
    <property type="evidence" value="ECO:0007669"/>
    <property type="project" value="InterPro"/>
</dbReference>
<dbReference type="Proteomes" id="UP000199182">
    <property type="component" value="Unassembled WGS sequence"/>
</dbReference>
<accession>A0A1G9WLF5</accession>
<dbReference type="EMBL" id="FNID01000006">
    <property type="protein sequence ID" value="SDM85432.1"/>
    <property type="molecule type" value="Genomic_DNA"/>
</dbReference>
<evidence type="ECO:0000256" key="1">
    <source>
        <dbReference type="ARBA" id="ARBA00023015"/>
    </source>
</evidence>
<keyword evidence="2" id="KW-0238">DNA-binding</keyword>
<dbReference type="RefSeq" id="WP_092638392.1">
    <property type="nucleotide sequence ID" value="NZ_FNID01000006.1"/>
</dbReference>
<reference evidence="5 6" key="1">
    <citation type="submission" date="2016-10" db="EMBL/GenBank/DDBJ databases">
        <authorList>
            <person name="de Groot N.N."/>
        </authorList>
    </citation>
    <scope>NUCLEOTIDE SEQUENCE [LARGE SCALE GENOMIC DNA]</scope>
    <source>
        <strain evidence="5 6">CGMCC 1.5012</strain>
    </source>
</reference>
<dbReference type="GO" id="GO:0003677">
    <property type="term" value="F:DNA binding"/>
    <property type="evidence" value="ECO:0007669"/>
    <property type="project" value="UniProtKB-KW"/>
</dbReference>
<keyword evidence="6" id="KW-1185">Reference proteome</keyword>
<gene>
    <name evidence="5" type="ORF">SAMN05192585_10654</name>
</gene>
<evidence type="ECO:0000313" key="6">
    <source>
        <dbReference type="Proteomes" id="UP000199182"/>
    </source>
</evidence>
<dbReference type="PANTHER" id="PTHR42756">
    <property type="entry name" value="TRANSCRIPTIONAL REGULATOR, MARR"/>
    <property type="match status" value="1"/>
</dbReference>
<dbReference type="STRING" id="258515.SAMN05192585_10654"/>
<dbReference type="Pfam" id="PF01047">
    <property type="entry name" value="MarR"/>
    <property type="match status" value="1"/>
</dbReference>
<dbReference type="InterPro" id="IPR036388">
    <property type="entry name" value="WH-like_DNA-bd_sf"/>
</dbReference>
<protein>
    <submittedName>
        <fullName evidence="5">Transcriptional regulator, MarR family</fullName>
    </submittedName>
</protein>
<dbReference type="AlphaFoldDB" id="A0A1G9WLF5"/>
<keyword evidence="3" id="KW-0804">Transcription</keyword>
<proteinExistence type="predicted"/>
<dbReference type="PANTHER" id="PTHR42756:SF1">
    <property type="entry name" value="TRANSCRIPTIONAL REPRESSOR OF EMRAB OPERON"/>
    <property type="match status" value="1"/>
</dbReference>
<evidence type="ECO:0000256" key="3">
    <source>
        <dbReference type="ARBA" id="ARBA00023163"/>
    </source>
</evidence>
<dbReference type="PRINTS" id="PR00598">
    <property type="entry name" value="HTHMARR"/>
</dbReference>
<dbReference type="InterPro" id="IPR000835">
    <property type="entry name" value="HTH_MarR-typ"/>
</dbReference>
<evidence type="ECO:0000256" key="2">
    <source>
        <dbReference type="ARBA" id="ARBA00023125"/>
    </source>
</evidence>
<dbReference type="SMART" id="SM00347">
    <property type="entry name" value="HTH_MARR"/>
    <property type="match status" value="1"/>
</dbReference>
<feature type="domain" description="HTH marR-type" evidence="4">
    <location>
        <begin position="2"/>
        <end position="148"/>
    </location>
</feature>
<evidence type="ECO:0000259" key="4">
    <source>
        <dbReference type="PROSITE" id="PS50995"/>
    </source>
</evidence>
<organism evidence="5 6">
    <name type="scientific">Acetanaerobacterium elongatum</name>
    <dbReference type="NCBI Taxonomy" id="258515"/>
    <lineage>
        <taxon>Bacteria</taxon>
        <taxon>Bacillati</taxon>
        <taxon>Bacillota</taxon>
        <taxon>Clostridia</taxon>
        <taxon>Eubacteriales</taxon>
        <taxon>Oscillospiraceae</taxon>
        <taxon>Acetanaerobacterium</taxon>
    </lineage>
</organism>
<name>A0A1G9WLF5_9FIRM</name>
<dbReference type="PROSITE" id="PS50995">
    <property type="entry name" value="HTH_MARR_2"/>
    <property type="match status" value="1"/>
</dbReference>
<sequence length="150" mass="17115">MENDKLQELHNLFLSLIPLFNKCKNYIEKNNAGPLCNKNQSMAVMIIGKAESITPTTLSKFINMEKGSLTTLIDSLEEKELVTRFNDPNDRRKVLLSLTTKGIEYMESIEEQSRNGLTLMVRDLEDDKIDQMYASLKTLVEILREISGSI</sequence>
<evidence type="ECO:0000313" key="5">
    <source>
        <dbReference type="EMBL" id="SDM85432.1"/>
    </source>
</evidence>
<dbReference type="Gene3D" id="1.10.10.10">
    <property type="entry name" value="Winged helix-like DNA-binding domain superfamily/Winged helix DNA-binding domain"/>
    <property type="match status" value="1"/>
</dbReference>
<dbReference type="SUPFAM" id="SSF46785">
    <property type="entry name" value="Winged helix' DNA-binding domain"/>
    <property type="match status" value="1"/>
</dbReference>